<gene>
    <name evidence="1" type="ORF">LCGC14_0740340</name>
</gene>
<name>A0A0F9Q6Y7_9ZZZZ</name>
<proteinExistence type="predicted"/>
<organism evidence="1">
    <name type="scientific">marine sediment metagenome</name>
    <dbReference type="NCBI Taxonomy" id="412755"/>
    <lineage>
        <taxon>unclassified sequences</taxon>
        <taxon>metagenomes</taxon>
        <taxon>ecological metagenomes</taxon>
    </lineage>
</organism>
<evidence type="ECO:0000313" key="1">
    <source>
        <dbReference type="EMBL" id="KKN39755.1"/>
    </source>
</evidence>
<dbReference type="AlphaFoldDB" id="A0A0F9Q6Y7"/>
<accession>A0A0F9Q6Y7</accession>
<sequence>MSPVAKEVTTIDPDAELDLEGDGLQPFYDNFLITEAGIEDSDNGQRWVVIFEPENEGEKLPNGKARDSGFLTYTGDSEHDLVAMGRGQLKRLFQAALGKPKAKITELEGVRVYAYIREGNTGFPQIGRYKAVSKEGSISF</sequence>
<dbReference type="EMBL" id="LAZR01001745">
    <property type="protein sequence ID" value="KKN39755.1"/>
    <property type="molecule type" value="Genomic_DNA"/>
</dbReference>
<protein>
    <submittedName>
        <fullName evidence="1">Uncharacterized protein</fullName>
    </submittedName>
</protein>
<comment type="caution">
    <text evidence="1">The sequence shown here is derived from an EMBL/GenBank/DDBJ whole genome shotgun (WGS) entry which is preliminary data.</text>
</comment>
<reference evidence="1" key="1">
    <citation type="journal article" date="2015" name="Nature">
        <title>Complex archaea that bridge the gap between prokaryotes and eukaryotes.</title>
        <authorList>
            <person name="Spang A."/>
            <person name="Saw J.H."/>
            <person name="Jorgensen S.L."/>
            <person name="Zaremba-Niedzwiedzka K."/>
            <person name="Martijn J."/>
            <person name="Lind A.E."/>
            <person name="van Eijk R."/>
            <person name="Schleper C."/>
            <person name="Guy L."/>
            <person name="Ettema T.J."/>
        </authorList>
    </citation>
    <scope>NUCLEOTIDE SEQUENCE</scope>
</reference>